<dbReference type="InterPro" id="IPR006584">
    <property type="entry name" value="Cellulose-bd_IV"/>
</dbReference>
<dbReference type="GO" id="GO:0042973">
    <property type="term" value="F:glucan endo-1,3-beta-D-glucosidase activity"/>
    <property type="evidence" value="ECO:0007669"/>
    <property type="project" value="UniProtKB-EC"/>
</dbReference>
<dbReference type="eggNOG" id="COG5498">
    <property type="taxonomic scope" value="Bacteria"/>
</dbReference>
<dbReference type="PANTHER" id="PTHR31983">
    <property type="entry name" value="ENDO-1,3(4)-BETA-GLUCANASE 1"/>
    <property type="match status" value="1"/>
</dbReference>
<dbReference type="InterPro" id="IPR040720">
    <property type="entry name" value="GH81_C"/>
</dbReference>
<keyword evidence="6" id="KW-0119">Carbohydrate metabolism</keyword>
<comment type="similarity">
    <text evidence="2">Belongs to the glycosyl hydrolase 81 family.</text>
</comment>
<dbReference type="SMART" id="SM00606">
    <property type="entry name" value="CBD_IV"/>
    <property type="match status" value="2"/>
</dbReference>
<sequence length="1181" mass="131685">MRKRRIPLFLVFLAITLILPVGGGYANPNEAVVGNGSYSTIFPDIDYGGITDPGFQDQQGEPPETIYRSNNVTGPMQTNTWWGSLAVEQFSMNQYPHPFSVRHRAEGLHVFYDAPHNMVVNQNPEAGTWHINGAIGTDFLIKHSNTDNFQHSLVDDYNDWYVTGLLEDGSQNMRVTYGVGSPFIFVEYEGGSAELEFDIEPQIWENRGNVLGFSTHDNKHYAAFAPPGENWSGVGSLNLTNNSDYISVAKLPDQDSSMLDKYEEYAYSIVRDAIADFEYDENTGLVTTTFEVTTEAKAPGAPDATLFALYPHQYRNIADTSQNQLLQDYQIQTIRGNMMALEGKSFETELTYTGVLPSLPDLGSYDRDRLIGYLDDARSHFPTGSDTYELGKYLGKLATLAPIADQMGESDIAEEFRDELKSILEDWLKATDSNGNLKGNNLFYYNDNWGTILGYHAAHSSATRINDHHFHYGYFVKAAAEIARTDPEWAAEENWGGMIDLLVRDFAADRDDDLFPYLRMFDPYSGNSWADGLATFDSGNNQESSSEAMHAWTNVILWAEATGNTELRDRAIYLYTTELSAINEYFFDVHQEILPDEYEPEIVTINWGGKMDFATWWQSGLVEKYAISWLPFHGGSLYLGHHPDYVERAYEAIRSENGSTDWNLWSNMVWMYRSLTNPDDALNQMEARIDDYGSFNPGDETIIERGSTKAQTYHWIHNMNELGQVDPSVTSDHPIYAVFNKDGERTYIAYNYSNSPITVNFSDGHSVTVEANSFNIGNGEGSIDPGDPGDPGQPDPDPTPPGDPEERNPYSAIQAQSYDDMSGIQTEETSDESGDENIGWIANGDWVRYNNVNFNEGASSVNVRAASDADGGTVEFRLGSDTGQLIGTVDVSNTGGWQQWETFSGDVDVEGTHDLFLVFTSNSSNDLMNVNWFEFEQAEGSTDPDARNPYSPIQAQTYDDMSGIQTEETSDESGEENIGWIGNGDWVRFNNVNFNEGTSSVNIRAASDNDGGTVEFRIGSQSGTLIGTVDVSNTGGWQQWETFSGDVDVDGTHDLFLVFTGDSSQDLMNVNWIEFTSGGSDSGDNGGSNDGETHSHDHYTAGITNITENEATLFFNPSAESLYVDVHIRINGGNQLNYRMDESNGDWLRHLNLSSGDTIEYSFTYERSGAQYSTDWFSYSH</sequence>
<protein>
    <recommendedName>
        <fullName evidence="3">glucan endo-1,3-beta-D-glucosidase</fullName>
        <ecNumber evidence="3">3.2.1.39</ecNumber>
    </recommendedName>
</protein>
<evidence type="ECO:0000256" key="5">
    <source>
        <dbReference type="ARBA" id="ARBA00022801"/>
    </source>
</evidence>
<feature type="domain" description="CBM56" evidence="12">
    <location>
        <begin position="1090"/>
        <end position="1181"/>
    </location>
</feature>
<evidence type="ECO:0000256" key="2">
    <source>
        <dbReference type="ARBA" id="ARBA00010730"/>
    </source>
</evidence>
<dbReference type="Pfam" id="PF03639">
    <property type="entry name" value="Glyco_hydro_81"/>
    <property type="match status" value="1"/>
</dbReference>
<evidence type="ECO:0000256" key="3">
    <source>
        <dbReference type="ARBA" id="ARBA00012780"/>
    </source>
</evidence>
<dbReference type="AlphaFoldDB" id="E6TY93"/>
<feature type="compositionally biased region" description="Pro residues" evidence="10">
    <location>
        <begin position="791"/>
        <end position="802"/>
    </location>
</feature>
<evidence type="ECO:0000256" key="10">
    <source>
        <dbReference type="SAM" id="MobiDB-lite"/>
    </source>
</evidence>
<dbReference type="Pfam" id="PF17652">
    <property type="entry name" value="Glyco_hydro81C"/>
    <property type="match status" value="1"/>
</dbReference>
<dbReference type="CDD" id="cd04084">
    <property type="entry name" value="CBM6_xylanase-like"/>
    <property type="match status" value="2"/>
</dbReference>
<evidence type="ECO:0000256" key="1">
    <source>
        <dbReference type="ARBA" id="ARBA00000382"/>
    </source>
</evidence>
<dbReference type="SUPFAM" id="SSF49785">
    <property type="entry name" value="Galactose-binding domain-like"/>
    <property type="match status" value="2"/>
</dbReference>
<dbReference type="PROSITE" id="PS52005">
    <property type="entry name" value="CBM56"/>
    <property type="match status" value="1"/>
</dbReference>
<keyword evidence="8" id="KW-0961">Cell wall biogenesis/degradation</keyword>
<dbReference type="PROSITE" id="PS52008">
    <property type="entry name" value="GH81"/>
    <property type="match status" value="1"/>
</dbReference>
<keyword evidence="14" id="KW-1185">Reference proteome</keyword>
<feature type="compositionally biased region" description="Polar residues" evidence="10">
    <location>
        <begin position="957"/>
        <end position="967"/>
    </location>
</feature>
<dbReference type="GO" id="GO:0000272">
    <property type="term" value="P:polysaccharide catabolic process"/>
    <property type="evidence" value="ECO:0007669"/>
    <property type="project" value="UniProtKB-KW"/>
</dbReference>
<dbReference type="OrthoDB" id="5480482at2"/>
<evidence type="ECO:0000256" key="6">
    <source>
        <dbReference type="ARBA" id="ARBA00023277"/>
    </source>
</evidence>
<dbReference type="InterPro" id="IPR040451">
    <property type="entry name" value="GH81_N"/>
</dbReference>
<dbReference type="EC" id="3.2.1.39" evidence="3"/>
<proteinExistence type="inferred from homology"/>
<keyword evidence="5" id="KW-0378">Hydrolase</keyword>
<dbReference type="GO" id="GO:0030246">
    <property type="term" value="F:carbohydrate binding"/>
    <property type="evidence" value="ECO:0007669"/>
    <property type="project" value="UniProtKB-UniRule"/>
</dbReference>
<reference evidence="13" key="1">
    <citation type="submission" date="2010-12" db="EMBL/GenBank/DDBJ databases">
        <title>Complete sequence of Bacillus cellulosilyticus DSM 2522.</title>
        <authorList>
            <consortium name="US DOE Joint Genome Institute"/>
            <person name="Lucas S."/>
            <person name="Copeland A."/>
            <person name="Lapidus A."/>
            <person name="Cheng J.-F."/>
            <person name="Bruce D."/>
            <person name="Goodwin L."/>
            <person name="Pitluck S."/>
            <person name="Chertkov O."/>
            <person name="Detter J.C."/>
            <person name="Han C."/>
            <person name="Tapia R."/>
            <person name="Land M."/>
            <person name="Hauser L."/>
            <person name="Jeffries C."/>
            <person name="Kyrpides N."/>
            <person name="Ivanova N."/>
            <person name="Mikhailova N."/>
            <person name="Brumm P."/>
            <person name="Mead D."/>
            <person name="Woyke T."/>
        </authorList>
    </citation>
    <scope>NUCLEOTIDE SEQUENCE [LARGE SCALE GENOMIC DNA]</scope>
    <source>
        <strain evidence="13">DSM 2522</strain>
    </source>
</reference>
<evidence type="ECO:0000313" key="13">
    <source>
        <dbReference type="EMBL" id="ADU32412.1"/>
    </source>
</evidence>
<dbReference type="InterPro" id="IPR047569">
    <property type="entry name" value="CBM56"/>
</dbReference>
<dbReference type="InterPro" id="IPR008979">
    <property type="entry name" value="Galactose-bd-like_sf"/>
</dbReference>
<dbReference type="InterPro" id="IPR005084">
    <property type="entry name" value="CBM6"/>
</dbReference>
<dbReference type="KEGG" id="bco:Bcell_4185"/>
<dbReference type="PROSITE" id="PS51175">
    <property type="entry name" value="CBM6"/>
    <property type="match status" value="2"/>
</dbReference>
<dbReference type="Gene3D" id="2.60.120.260">
    <property type="entry name" value="Galactose-binding domain-like"/>
    <property type="match status" value="2"/>
</dbReference>
<evidence type="ECO:0000259" key="12">
    <source>
        <dbReference type="PROSITE" id="PS52005"/>
    </source>
</evidence>
<evidence type="ECO:0000313" key="14">
    <source>
        <dbReference type="Proteomes" id="UP000001401"/>
    </source>
</evidence>
<dbReference type="STRING" id="649639.Bcell_4185"/>
<dbReference type="InterPro" id="IPR005200">
    <property type="entry name" value="Endo-beta-glucanase"/>
</dbReference>
<feature type="domain" description="CBM6" evidence="11">
    <location>
        <begin position="811"/>
        <end position="936"/>
    </location>
</feature>
<dbReference type="Proteomes" id="UP000001401">
    <property type="component" value="Chromosome"/>
</dbReference>
<name>E6TY93_EVAC2</name>
<evidence type="ECO:0000256" key="7">
    <source>
        <dbReference type="ARBA" id="ARBA00023295"/>
    </source>
</evidence>
<dbReference type="PANTHER" id="PTHR31983:SF0">
    <property type="entry name" value="GLUCAN ENDO-1,3-BETA-D-GLUCOSIDASE 2"/>
    <property type="match status" value="1"/>
</dbReference>
<dbReference type="Pfam" id="PF22184">
    <property type="entry name" value="CBM_56"/>
    <property type="match status" value="1"/>
</dbReference>
<comment type="catalytic activity">
    <reaction evidence="1">
        <text>Hydrolysis of (1-&gt;3)-beta-D-glucosidic linkages in (1-&gt;3)-beta-D-glucans.</text>
        <dbReference type="EC" id="3.2.1.39"/>
    </reaction>
</comment>
<organism evidence="13 14">
    <name type="scientific">Evansella cellulosilytica (strain ATCC 21833 / DSM 2522 / FERM P-1141 / JCM 9156 / N-4)</name>
    <name type="common">Bacillus cellulosilyticus</name>
    <dbReference type="NCBI Taxonomy" id="649639"/>
    <lineage>
        <taxon>Bacteria</taxon>
        <taxon>Bacillati</taxon>
        <taxon>Bacillota</taxon>
        <taxon>Bacilli</taxon>
        <taxon>Bacillales</taxon>
        <taxon>Bacillaceae</taxon>
        <taxon>Evansella</taxon>
    </lineage>
</organism>
<feature type="region of interest" description="Disordered" evidence="10">
    <location>
        <begin position="772"/>
        <end position="837"/>
    </location>
</feature>
<feature type="region of interest" description="Disordered" evidence="10">
    <location>
        <begin position="957"/>
        <end position="977"/>
    </location>
</feature>
<gene>
    <name evidence="13" type="ordered locus">Bcell_4185</name>
</gene>
<dbReference type="HOGENOM" id="CLU_005482_1_0_9"/>
<dbReference type="Gene3D" id="2.70.98.30">
    <property type="entry name" value="Golgi alpha-mannosidase II, domain 4"/>
    <property type="match status" value="1"/>
</dbReference>
<keyword evidence="9" id="KW-0624">Polysaccharide degradation</keyword>
<dbReference type="Pfam" id="PF03422">
    <property type="entry name" value="CBM_6"/>
    <property type="match status" value="2"/>
</dbReference>
<keyword evidence="7" id="KW-0326">Glycosidase</keyword>
<dbReference type="EMBL" id="CP002394">
    <property type="protein sequence ID" value="ADU32412.1"/>
    <property type="molecule type" value="Genomic_DNA"/>
</dbReference>
<dbReference type="RefSeq" id="WP_013490738.1">
    <property type="nucleotide sequence ID" value="NC_014829.1"/>
</dbReference>
<feature type="domain" description="CBM6" evidence="11">
    <location>
        <begin position="951"/>
        <end position="1076"/>
    </location>
</feature>
<keyword evidence="4" id="KW-0732">Signal</keyword>
<evidence type="ECO:0000256" key="4">
    <source>
        <dbReference type="ARBA" id="ARBA00022729"/>
    </source>
</evidence>
<dbReference type="GO" id="GO:0052861">
    <property type="term" value="F:endo-1,3(4)-beta-glucanase activity"/>
    <property type="evidence" value="ECO:0007669"/>
    <property type="project" value="InterPro"/>
</dbReference>
<evidence type="ECO:0000256" key="8">
    <source>
        <dbReference type="ARBA" id="ARBA00023316"/>
    </source>
</evidence>
<feature type="compositionally biased region" description="Polar residues" evidence="10">
    <location>
        <begin position="811"/>
        <end position="827"/>
    </location>
</feature>
<accession>E6TY93</accession>
<evidence type="ECO:0000256" key="9">
    <source>
        <dbReference type="ARBA" id="ARBA00023326"/>
    </source>
</evidence>
<dbReference type="GO" id="GO:0071555">
    <property type="term" value="P:cell wall organization"/>
    <property type="evidence" value="ECO:0007669"/>
    <property type="project" value="UniProtKB-KW"/>
</dbReference>
<evidence type="ECO:0000259" key="11">
    <source>
        <dbReference type="PROSITE" id="PS51175"/>
    </source>
</evidence>